<feature type="compositionally biased region" description="Pro residues" evidence="1">
    <location>
        <begin position="85"/>
        <end position="115"/>
    </location>
</feature>
<reference evidence="4 5" key="1">
    <citation type="submission" date="2019-02" db="EMBL/GenBank/DDBJ databases">
        <title>Sequencing the genomes of 1000 actinobacteria strains.</title>
        <authorList>
            <person name="Klenk H.-P."/>
        </authorList>
    </citation>
    <scope>NUCLEOTIDE SEQUENCE [LARGE SCALE GENOMIC DNA]</scope>
    <source>
        <strain evidence="4 5">DSM 45888</strain>
    </source>
</reference>
<dbReference type="OrthoDB" id="3405477at2"/>
<sequence>MARVKASPGNRVQRRRPTPLLATALALGLLAALAAGPAWAGAAGPDADPTVTTGDPVNDPGGEGPPTTPAEEPAPTEVPGGEPGPTEPAPETTAPPPQTTPPAPVTTAPEIPPVPTTLAPAPDATTRPPGPVPPTAPPGPPTNPTPPFRPPASGSATPPQSPLGVQVSTGDVTLTEAYWNAASTAVTLQVTVHNTGTTTQRIRLSYMLPAGLTDDGTKGCAAADAGGAYRCGAWTAEAGVRFSTMLDLRVAGTAWKQMPLGGSVQVTADTPGAPGEVTDEQGFAVLFPPGPPAPGIALAADEVAFDISGGPATLTLRLGNTGTVDASGQVEVVLPAGVTVPTPPLGCVTVEPTRTRCDTGLVLAGTNTEVQLPVEATPQAQREAPLSGALIGQLQPRSGPTRRVQMSFRITAAAALAPPVVSPPAPTGSQGVLLPAGAATEADGLTSVQRTAIILIAVSTLLVVLALTLATTSLRRRFGGTPRGPAPNPAD</sequence>
<feature type="compositionally biased region" description="Low complexity" evidence="1">
    <location>
        <begin position="116"/>
        <end position="127"/>
    </location>
</feature>
<proteinExistence type="predicted"/>
<evidence type="ECO:0008006" key="6">
    <source>
        <dbReference type="Google" id="ProtNLM"/>
    </source>
</evidence>
<feature type="chain" id="PRO_5038711419" description="Repeat protein (TIGR01451 family)" evidence="3">
    <location>
        <begin position="41"/>
        <end position="491"/>
    </location>
</feature>
<accession>A0A4Q7UM23</accession>
<feature type="signal peptide" evidence="3">
    <location>
        <begin position="1"/>
        <end position="40"/>
    </location>
</feature>
<keyword evidence="2" id="KW-0472">Membrane</keyword>
<feature type="compositionally biased region" description="Low complexity" evidence="1">
    <location>
        <begin position="39"/>
        <end position="49"/>
    </location>
</feature>
<dbReference type="RefSeq" id="WP_130406959.1">
    <property type="nucleotide sequence ID" value="NZ_JBEZZO010000001.1"/>
</dbReference>
<comment type="caution">
    <text evidence="4">The sequence shown here is derived from an EMBL/GenBank/DDBJ whole genome shotgun (WGS) entry which is preliminary data.</text>
</comment>
<evidence type="ECO:0000256" key="3">
    <source>
        <dbReference type="SAM" id="SignalP"/>
    </source>
</evidence>
<keyword evidence="2" id="KW-0812">Transmembrane</keyword>
<protein>
    <recommendedName>
        <fullName evidence="6">Repeat protein (TIGR01451 family)</fullName>
    </recommendedName>
</protein>
<name>A0A4Q7UM23_9ACTN</name>
<dbReference type="EMBL" id="SHKK01000001">
    <property type="protein sequence ID" value="RZT82456.1"/>
    <property type="molecule type" value="Genomic_DNA"/>
</dbReference>
<feature type="transmembrane region" description="Helical" evidence="2">
    <location>
        <begin position="452"/>
        <end position="474"/>
    </location>
</feature>
<gene>
    <name evidence="4" type="ORF">EV382_5764</name>
</gene>
<evidence type="ECO:0000313" key="4">
    <source>
        <dbReference type="EMBL" id="RZT82456.1"/>
    </source>
</evidence>
<evidence type="ECO:0000256" key="1">
    <source>
        <dbReference type="SAM" id="MobiDB-lite"/>
    </source>
</evidence>
<feature type="compositionally biased region" description="Pro residues" evidence="1">
    <location>
        <begin position="128"/>
        <end position="150"/>
    </location>
</feature>
<evidence type="ECO:0000313" key="5">
    <source>
        <dbReference type="Proteomes" id="UP000293781"/>
    </source>
</evidence>
<keyword evidence="3" id="KW-0732">Signal</keyword>
<dbReference type="Proteomes" id="UP000293781">
    <property type="component" value="Unassembled WGS sequence"/>
</dbReference>
<evidence type="ECO:0000256" key="2">
    <source>
        <dbReference type="SAM" id="Phobius"/>
    </source>
</evidence>
<feature type="region of interest" description="Disordered" evidence="1">
    <location>
        <begin position="39"/>
        <end position="166"/>
    </location>
</feature>
<feature type="compositionally biased region" description="Low complexity" evidence="1">
    <location>
        <begin position="69"/>
        <end position="80"/>
    </location>
</feature>
<keyword evidence="5" id="KW-1185">Reference proteome</keyword>
<organism evidence="4 5">
    <name type="scientific">Micromonospora violae</name>
    <dbReference type="NCBI Taxonomy" id="1278207"/>
    <lineage>
        <taxon>Bacteria</taxon>
        <taxon>Bacillati</taxon>
        <taxon>Actinomycetota</taxon>
        <taxon>Actinomycetes</taxon>
        <taxon>Micromonosporales</taxon>
        <taxon>Micromonosporaceae</taxon>
        <taxon>Micromonospora</taxon>
    </lineage>
</organism>
<keyword evidence="2" id="KW-1133">Transmembrane helix</keyword>
<dbReference type="AlphaFoldDB" id="A0A4Q7UM23"/>